<protein>
    <recommendedName>
        <fullName evidence="4">Gag protein</fullName>
    </recommendedName>
</protein>
<organism evidence="2 3">
    <name type="scientific">Ladona fulva</name>
    <name type="common">Scarce chaser dragonfly</name>
    <name type="synonym">Libellula fulva</name>
    <dbReference type="NCBI Taxonomy" id="123851"/>
    <lineage>
        <taxon>Eukaryota</taxon>
        <taxon>Metazoa</taxon>
        <taxon>Ecdysozoa</taxon>
        <taxon>Arthropoda</taxon>
        <taxon>Hexapoda</taxon>
        <taxon>Insecta</taxon>
        <taxon>Pterygota</taxon>
        <taxon>Palaeoptera</taxon>
        <taxon>Odonata</taxon>
        <taxon>Epiprocta</taxon>
        <taxon>Anisoptera</taxon>
        <taxon>Libelluloidea</taxon>
        <taxon>Libellulidae</taxon>
        <taxon>Ladona</taxon>
    </lineage>
</organism>
<dbReference type="PANTHER" id="PTHR47331:SF1">
    <property type="entry name" value="GAG-LIKE PROTEIN"/>
    <property type="match status" value="1"/>
</dbReference>
<dbReference type="PANTHER" id="PTHR47331">
    <property type="entry name" value="PHD-TYPE DOMAIN-CONTAINING PROTEIN"/>
    <property type="match status" value="1"/>
</dbReference>
<accession>A0A8K0KVU3</accession>
<gene>
    <name evidence="2" type="ORF">J437_LFUL018867</name>
</gene>
<feature type="region of interest" description="Disordered" evidence="1">
    <location>
        <begin position="193"/>
        <end position="217"/>
    </location>
</feature>
<dbReference type="AlphaFoldDB" id="A0A8K0KVU3"/>
<reference evidence="2" key="1">
    <citation type="submission" date="2013-04" db="EMBL/GenBank/DDBJ databases">
        <authorList>
            <person name="Qu J."/>
            <person name="Murali S.C."/>
            <person name="Bandaranaike D."/>
            <person name="Bellair M."/>
            <person name="Blankenburg K."/>
            <person name="Chao H."/>
            <person name="Dinh H."/>
            <person name="Doddapaneni H."/>
            <person name="Downs B."/>
            <person name="Dugan-Rocha S."/>
            <person name="Elkadiri S."/>
            <person name="Gnanaolivu R.D."/>
            <person name="Hernandez B."/>
            <person name="Javaid M."/>
            <person name="Jayaseelan J.C."/>
            <person name="Lee S."/>
            <person name="Li M."/>
            <person name="Ming W."/>
            <person name="Munidasa M."/>
            <person name="Muniz J."/>
            <person name="Nguyen L."/>
            <person name="Ongeri F."/>
            <person name="Osuji N."/>
            <person name="Pu L.-L."/>
            <person name="Puazo M."/>
            <person name="Qu C."/>
            <person name="Quiroz J."/>
            <person name="Raj R."/>
            <person name="Weissenberger G."/>
            <person name="Xin Y."/>
            <person name="Zou X."/>
            <person name="Han Y."/>
            <person name="Richards S."/>
            <person name="Worley K."/>
            <person name="Muzny D."/>
            <person name="Gibbs R."/>
        </authorList>
    </citation>
    <scope>NUCLEOTIDE SEQUENCE</scope>
    <source>
        <strain evidence="2">Sampled in the wild</strain>
    </source>
</reference>
<comment type="caution">
    <text evidence="2">The sequence shown here is derived from an EMBL/GenBank/DDBJ whole genome shotgun (WGS) entry which is preliminary data.</text>
</comment>
<dbReference type="Pfam" id="PF03564">
    <property type="entry name" value="DUF1759"/>
    <property type="match status" value="1"/>
</dbReference>
<sequence>MTQIKSSNCRFLHCRSLEVIFRDWETFRDLIKSMIIDRNDISNVAKLQYLKSCLFGEAADLIRTIPISEDNFVLAWNSLQSYYENIRRLTSAHLATLFDLKPMLNESASELRRIYSATLNPLLALEALQRPVNQWNDVIVFLTERRLDPETRRSWEIKLEGSKIPPAFQTLKEFLKTKITTLDSIESSCSGVLSRKPSGMQKQGKGRLAVGRPSGSPNAGSFHLTGRIGSSTPLCVLCGETHWLAFCDEFKAKAIQQRNDFVKSKNIYSNCFGNHAIKFCKSPKRCQKCNRKHHTLIHQELINSELPEKSNSNMNVSSVTVDASVNTSANVIHQIKGKPDSVLLSTAWVKVEGPHGNAVYARALIDQCAQSSFISESLSKT</sequence>
<dbReference type="OrthoDB" id="7444419at2759"/>
<dbReference type="EMBL" id="KZ309510">
    <property type="protein sequence ID" value="KAG8239083.1"/>
    <property type="molecule type" value="Genomic_DNA"/>
</dbReference>
<evidence type="ECO:0000313" key="2">
    <source>
        <dbReference type="EMBL" id="KAG8239083.1"/>
    </source>
</evidence>
<evidence type="ECO:0000256" key="1">
    <source>
        <dbReference type="SAM" id="MobiDB-lite"/>
    </source>
</evidence>
<evidence type="ECO:0000313" key="3">
    <source>
        <dbReference type="Proteomes" id="UP000792457"/>
    </source>
</evidence>
<proteinExistence type="predicted"/>
<dbReference type="InterPro" id="IPR005312">
    <property type="entry name" value="DUF1759"/>
</dbReference>
<evidence type="ECO:0008006" key="4">
    <source>
        <dbReference type="Google" id="ProtNLM"/>
    </source>
</evidence>
<reference evidence="2" key="2">
    <citation type="submission" date="2017-10" db="EMBL/GenBank/DDBJ databases">
        <title>Ladona fulva Genome sequencing and assembly.</title>
        <authorList>
            <person name="Murali S."/>
            <person name="Richards S."/>
            <person name="Bandaranaike D."/>
            <person name="Bellair M."/>
            <person name="Blankenburg K."/>
            <person name="Chao H."/>
            <person name="Dinh H."/>
            <person name="Doddapaneni H."/>
            <person name="Dugan-Rocha S."/>
            <person name="Elkadiri S."/>
            <person name="Gnanaolivu R."/>
            <person name="Hernandez B."/>
            <person name="Skinner E."/>
            <person name="Javaid M."/>
            <person name="Lee S."/>
            <person name="Li M."/>
            <person name="Ming W."/>
            <person name="Munidasa M."/>
            <person name="Muniz J."/>
            <person name="Nguyen L."/>
            <person name="Hughes D."/>
            <person name="Osuji N."/>
            <person name="Pu L.-L."/>
            <person name="Puazo M."/>
            <person name="Qu C."/>
            <person name="Quiroz J."/>
            <person name="Raj R."/>
            <person name="Weissenberger G."/>
            <person name="Xin Y."/>
            <person name="Zou X."/>
            <person name="Han Y."/>
            <person name="Worley K."/>
            <person name="Muzny D."/>
            <person name="Gibbs R."/>
        </authorList>
    </citation>
    <scope>NUCLEOTIDE SEQUENCE</scope>
    <source>
        <strain evidence="2">Sampled in the wild</strain>
    </source>
</reference>
<keyword evidence="3" id="KW-1185">Reference proteome</keyword>
<dbReference type="Proteomes" id="UP000792457">
    <property type="component" value="Unassembled WGS sequence"/>
</dbReference>
<name>A0A8K0KVU3_LADFU</name>